<feature type="compositionally biased region" description="Polar residues" evidence="4">
    <location>
        <begin position="1"/>
        <end position="19"/>
    </location>
</feature>
<proteinExistence type="inferred from homology"/>
<dbReference type="PANTHER" id="PTHR10903:SF184">
    <property type="entry name" value="GTP-BINDING PROTEIN A"/>
    <property type="match status" value="1"/>
</dbReference>
<dbReference type="AlphaFoldDB" id="A0A8B6GLD7"/>
<evidence type="ECO:0000256" key="3">
    <source>
        <dbReference type="ARBA" id="ARBA00023134"/>
    </source>
</evidence>
<dbReference type="Pfam" id="PF04548">
    <property type="entry name" value="AIG1"/>
    <property type="match status" value="1"/>
</dbReference>
<feature type="domain" description="AIG1-type G" evidence="5">
    <location>
        <begin position="15"/>
        <end position="224"/>
    </location>
</feature>
<dbReference type="InterPro" id="IPR027417">
    <property type="entry name" value="P-loop_NTPase"/>
</dbReference>
<dbReference type="Gene3D" id="3.40.50.300">
    <property type="entry name" value="P-loop containing nucleotide triphosphate hydrolases"/>
    <property type="match status" value="1"/>
</dbReference>
<dbReference type="Proteomes" id="UP000596742">
    <property type="component" value="Unassembled WGS sequence"/>
</dbReference>
<organism evidence="6 7">
    <name type="scientific">Mytilus galloprovincialis</name>
    <name type="common">Mediterranean mussel</name>
    <dbReference type="NCBI Taxonomy" id="29158"/>
    <lineage>
        <taxon>Eukaryota</taxon>
        <taxon>Metazoa</taxon>
        <taxon>Spiralia</taxon>
        <taxon>Lophotrochozoa</taxon>
        <taxon>Mollusca</taxon>
        <taxon>Bivalvia</taxon>
        <taxon>Autobranchia</taxon>
        <taxon>Pteriomorphia</taxon>
        <taxon>Mytilida</taxon>
        <taxon>Mytiloidea</taxon>
        <taxon>Mytilidae</taxon>
        <taxon>Mytilinae</taxon>
        <taxon>Mytilus</taxon>
    </lineage>
</organism>
<dbReference type="SUPFAM" id="SSF52540">
    <property type="entry name" value="P-loop containing nucleoside triphosphate hydrolases"/>
    <property type="match status" value="1"/>
</dbReference>
<protein>
    <recommendedName>
        <fullName evidence="5">AIG1-type G domain-containing protein</fullName>
    </recommendedName>
</protein>
<keyword evidence="7" id="KW-1185">Reference proteome</keyword>
<keyword evidence="2" id="KW-0547">Nucleotide-binding</keyword>
<dbReference type="PROSITE" id="PS51720">
    <property type="entry name" value="G_AIG1"/>
    <property type="match status" value="1"/>
</dbReference>
<comment type="similarity">
    <text evidence="1">Belongs to the TRAFAC class TrmE-Era-EngA-EngB-Septin-like GTPase superfamily. AIG1/Toc34/Toc159-like paraseptin GTPase family. IAN subfamily.</text>
</comment>
<evidence type="ECO:0000259" key="5">
    <source>
        <dbReference type="PROSITE" id="PS51720"/>
    </source>
</evidence>
<comment type="caution">
    <text evidence="6">The sequence shown here is derived from an EMBL/GenBank/DDBJ whole genome shotgun (WGS) entry which is preliminary data.</text>
</comment>
<evidence type="ECO:0000256" key="2">
    <source>
        <dbReference type="ARBA" id="ARBA00022741"/>
    </source>
</evidence>
<dbReference type="InterPro" id="IPR045058">
    <property type="entry name" value="GIMA/IAN/Toc"/>
</dbReference>
<evidence type="ECO:0000256" key="4">
    <source>
        <dbReference type="SAM" id="MobiDB-lite"/>
    </source>
</evidence>
<evidence type="ECO:0000313" key="6">
    <source>
        <dbReference type="EMBL" id="VDI65574.1"/>
    </source>
</evidence>
<keyword evidence="3" id="KW-0342">GTP-binding</keyword>
<gene>
    <name evidence="6" type="ORF">MGAL_10B021675</name>
</gene>
<feature type="compositionally biased region" description="Basic and acidic residues" evidence="4">
    <location>
        <begin position="294"/>
        <end position="310"/>
    </location>
</feature>
<evidence type="ECO:0000313" key="7">
    <source>
        <dbReference type="Proteomes" id="UP000596742"/>
    </source>
</evidence>
<feature type="region of interest" description="Disordered" evidence="4">
    <location>
        <begin position="290"/>
        <end position="310"/>
    </location>
</feature>
<feature type="region of interest" description="Disordered" evidence="4">
    <location>
        <begin position="1"/>
        <end position="49"/>
    </location>
</feature>
<dbReference type="PANTHER" id="PTHR10903">
    <property type="entry name" value="GTPASE, IMAP FAMILY MEMBER-RELATED"/>
    <property type="match status" value="1"/>
</dbReference>
<evidence type="ECO:0000256" key="1">
    <source>
        <dbReference type="ARBA" id="ARBA00008535"/>
    </source>
</evidence>
<accession>A0A8B6GLD7</accession>
<dbReference type="FunFam" id="3.40.50.300:FF:000366">
    <property type="entry name" value="GTPase, IMAP family member 2"/>
    <property type="match status" value="1"/>
</dbReference>
<dbReference type="GO" id="GO:0005525">
    <property type="term" value="F:GTP binding"/>
    <property type="evidence" value="ECO:0007669"/>
    <property type="project" value="UniProtKB-KW"/>
</dbReference>
<dbReference type="OrthoDB" id="8954335at2759"/>
<dbReference type="EMBL" id="UYJE01008627">
    <property type="protein sequence ID" value="VDI65574.1"/>
    <property type="molecule type" value="Genomic_DNA"/>
</dbReference>
<dbReference type="InterPro" id="IPR006703">
    <property type="entry name" value="G_AIG1"/>
</dbReference>
<sequence>MAHGNFQNVNRYSNKSFRTVATPGGLKSGSKRTGSEDSESPNIDDTYNHEQCGESVTKKCKLGITIRFNRKLVVVDTPGLQDTEMEPEEVIKEIVKCIGMTAPGPHAFLLTVNLGTRFTKEEQETVEHFVKYFGNELYKYLLVVFTRADNLEEENTNIRDYVKSCPKALKTILNLCDHHYIPFNNKRIGNSQEQQVKNLIRSVDEIVCKHGGFCYTNEMFKEAEKNLQRREEEAKRKLVEEEQRKVENIKCHFQTEYDKKLELANEEKVKLEAEIKQTNKENKDRLAQLQKQLGDNDRSQKQQMEDLRKESKQEIWEVKENYRREIEKLRDVDRIGIEKGEDAFSQIVTGVKAVAKGVVKFVKDCSIM</sequence>
<name>A0A8B6GLD7_MYTGA</name>
<reference evidence="6" key="1">
    <citation type="submission" date="2018-11" db="EMBL/GenBank/DDBJ databases">
        <authorList>
            <person name="Alioto T."/>
            <person name="Alioto T."/>
        </authorList>
    </citation>
    <scope>NUCLEOTIDE SEQUENCE</scope>
</reference>